<dbReference type="EMBL" id="JAWRVI010000284">
    <property type="protein sequence ID" value="KAK4068834.1"/>
    <property type="molecule type" value="Genomic_DNA"/>
</dbReference>
<dbReference type="Proteomes" id="UP001287286">
    <property type="component" value="Unassembled WGS sequence"/>
</dbReference>
<evidence type="ECO:0000313" key="2">
    <source>
        <dbReference type="EMBL" id="KAK4068834.1"/>
    </source>
</evidence>
<sequence length="128" mass="14522">MNATDTPSSVAMDPATSPSKRDRTGDNFSRATNRLLKRCHQISRRYDADVYVCVRRKHRAYDYNSTSDPKFPACVDLEKVYPPAVRRTPQDFGKEQEGQKDGSLAADMTGLARDDSYMMEMPQGQRPK</sequence>
<organism evidence="2 3">
    <name type="scientific">Purpureocillium lilacinum</name>
    <name type="common">Paecilomyces lilacinus</name>
    <dbReference type="NCBI Taxonomy" id="33203"/>
    <lineage>
        <taxon>Eukaryota</taxon>
        <taxon>Fungi</taxon>
        <taxon>Dikarya</taxon>
        <taxon>Ascomycota</taxon>
        <taxon>Pezizomycotina</taxon>
        <taxon>Sordariomycetes</taxon>
        <taxon>Hypocreomycetidae</taxon>
        <taxon>Hypocreales</taxon>
        <taxon>Ophiocordycipitaceae</taxon>
        <taxon>Purpureocillium</taxon>
    </lineage>
</organism>
<proteinExistence type="predicted"/>
<gene>
    <name evidence="2" type="ORF">Purlil1_13708</name>
</gene>
<evidence type="ECO:0000313" key="3">
    <source>
        <dbReference type="Proteomes" id="UP001287286"/>
    </source>
</evidence>
<comment type="caution">
    <text evidence="2">The sequence shown here is derived from an EMBL/GenBank/DDBJ whole genome shotgun (WGS) entry which is preliminary data.</text>
</comment>
<accession>A0ABR0BDC8</accession>
<name>A0ABR0BDC8_PURLI</name>
<feature type="compositionally biased region" description="Basic and acidic residues" evidence="1">
    <location>
        <begin position="88"/>
        <end position="100"/>
    </location>
</feature>
<reference evidence="2 3" key="1">
    <citation type="journal article" date="2024" name="Microbiol. Resour. Announc.">
        <title>Genome annotations for the ascomycete fungi Trichoderma harzianum, Trichoderma aggressivum, and Purpureocillium lilacinum.</title>
        <authorList>
            <person name="Beijen E.P.W."/>
            <person name="Ohm R.A."/>
        </authorList>
    </citation>
    <scope>NUCLEOTIDE SEQUENCE [LARGE SCALE GENOMIC DNA]</scope>
    <source>
        <strain evidence="2 3">CBS 150709</strain>
    </source>
</reference>
<protein>
    <submittedName>
        <fullName evidence="2">Uncharacterized protein</fullName>
    </submittedName>
</protein>
<keyword evidence="3" id="KW-1185">Reference proteome</keyword>
<evidence type="ECO:0000256" key="1">
    <source>
        <dbReference type="SAM" id="MobiDB-lite"/>
    </source>
</evidence>
<feature type="region of interest" description="Disordered" evidence="1">
    <location>
        <begin position="86"/>
        <end position="106"/>
    </location>
</feature>
<feature type="region of interest" description="Disordered" evidence="1">
    <location>
        <begin position="1"/>
        <end position="30"/>
    </location>
</feature>